<dbReference type="EMBL" id="UGOD01000001">
    <property type="protein sequence ID" value="STX51557.1"/>
    <property type="molecule type" value="Genomic_DNA"/>
</dbReference>
<evidence type="ECO:0000313" key="4">
    <source>
        <dbReference type="Proteomes" id="UP000254794"/>
    </source>
</evidence>
<dbReference type="InterPro" id="IPR003812">
    <property type="entry name" value="Fido"/>
</dbReference>
<keyword evidence="4" id="KW-1185">Reference proteome</keyword>
<organism evidence="3 4">
    <name type="scientific">Legionella busanensis</name>
    <dbReference type="NCBI Taxonomy" id="190655"/>
    <lineage>
        <taxon>Bacteria</taxon>
        <taxon>Pseudomonadati</taxon>
        <taxon>Pseudomonadota</taxon>
        <taxon>Gammaproteobacteria</taxon>
        <taxon>Legionellales</taxon>
        <taxon>Legionellaceae</taxon>
        <taxon>Legionella</taxon>
    </lineage>
</organism>
<dbReference type="RefSeq" id="WP_115331186.1">
    <property type="nucleotide sequence ID" value="NZ_CAAAHP010000001.1"/>
</dbReference>
<evidence type="ECO:0000313" key="3">
    <source>
        <dbReference type="EMBL" id="STX51557.1"/>
    </source>
</evidence>
<dbReference type="SUPFAM" id="SSF140931">
    <property type="entry name" value="Fic-like"/>
    <property type="match status" value="1"/>
</dbReference>
<dbReference type="Proteomes" id="UP000254794">
    <property type="component" value="Unassembled WGS sequence"/>
</dbReference>
<dbReference type="InterPro" id="IPR040198">
    <property type="entry name" value="Fido_containing"/>
</dbReference>
<dbReference type="Gene3D" id="1.10.3290.10">
    <property type="entry name" value="Fido-like domain"/>
    <property type="match status" value="1"/>
</dbReference>
<feature type="domain" description="Fido" evidence="2">
    <location>
        <begin position="235"/>
        <end position="435"/>
    </location>
</feature>
<accession>A0A378JKF0</accession>
<name>A0A378JKF0_9GAMM</name>
<dbReference type="OrthoDB" id="5654058at2"/>
<dbReference type="PANTHER" id="PTHR13504">
    <property type="entry name" value="FIDO DOMAIN-CONTAINING PROTEIN DDB_G0283145"/>
    <property type="match status" value="1"/>
</dbReference>
<reference evidence="3 4" key="1">
    <citation type="submission" date="2018-06" db="EMBL/GenBank/DDBJ databases">
        <authorList>
            <consortium name="Pathogen Informatics"/>
            <person name="Doyle S."/>
        </authorList>
    </citation>
    <scope>NUCLEOTIDE SEQUENCE [LARGE SCALE GENOMIC DNA]</scope>
    <source>
        <strain evidence="3 4">NCTC13316</strain>
    </source>
</reference>
<evidence type="ECO:0000256" key="1">
    <source>
        <dbReference type="PIRSR" id="PIRSR640198-1"/>
    </source>
</evidence>
<proteinExistence type="predicted"/>
<evidence type="ECO:0000259" key="2">
    <source>
        <dbReference type="PROSITE" id="PS51459"/>
    </source>
</evidence>
<sequence length="474" mass="54435">MKIEVKDRLYRSMSNLVSKLNDGKQVTSREYQLLCFQFNYLFLNIKKDNQIFILDETEKQIIEDLLRILNQQNIEIPIRSQAKWNHSFFYFHLLKSWLNFTIGNFSDAKTLLKLAKKFPEETRAAETDHLDSLAEKQIKLHETLQQHFTQQPKQSIETPILSLEEFEALVNKYQSTNKTELLINASDETLARYFIDPKQQSEIRDPIALWNQNEPGSVSAMIKLICTMFTADRELSIDFFKDMHALALDGVKLPQANRSRAIIPGEFRKEAVQFGMVASKANSLAGFYDIGDWVEKQKIKGYRYNLLTSNNLDSITLQIFTTPQQIEEQLLDLINDYKADIANASSIRDVIKACAIFSHHFSLIHPFSDGNLRLSQQLLNFLLAKNNLPLCILSEPSLIEGASPDELVDHIVIGFHNFQHLMTKGYAPSTNDLEEINKDASSSSLIKQSIFKAQETKKIDSEKDRIVFNIFSIS</sequence>
<dbReference type="AlphaFoldDB" id="A0A378JKF0"/>
<feature type="active site" evidence="1">
    <location>
        <position position="365"/>
    </location>
</feature>
<protein>
    <submittedName>
        <fullName evidence="3">Fic/DOC family</fullName>
    </submittedName>
</protein>
<dbReference type="InterPro" id="IPR036597">
    <property type="entry name" value="Fido-like_dom_sf"/>
</dbReference>
<dbReference type="PANTHER" id="PTHR13504:SF38">
    <property type="entry name" value="FIDO DOMAIN-CONTAINING PROTEIN"/>
    <property type="match status" value="1"/>
</dbReference>
<dbReference type="PROSITE" id="PS51459">
    <property type="entry name" value="FIDO"/>
    <property type="match status" value="1"/>
</dbReference>
<dbReference type="Pfam" id="PF02661">
    <property type="entry name" value="Fic"/>
    <property type="match status" value="1"/>
</dbReference>
<gene>
    <name evidence="3" type="ORF">NCTC13316_01653</name>
</gene>